<dbReference type="CDD" id="cd16913">
    <property type="entry name" value="YkuD_like"/>
    <property type="match status" value="1"/>
</dbReference>
<protein>
    <submittedName>
        <fullName evidence="8">ErfK YbiS YcfS YnhG family protein</fullName>
    </submittedName>
</protein>
<dbReference type="InterPro" id="IPR022029">
    <property type="entry name" value="YoaR-like_PG-bd"/>
</dbReference>
<dbReference type="PROSITE" id="PS52029">
    <property type="entry name" value="LD_TPASE"/>
    <property type="match status" value="1"/>
</dbReference>
<dbReference type="InterPro" id="IPR038063">
    <property type="entry name" value="Transpep_catalytic_dom"/>
</dbReference>
<dbReference type="EMBL" id="JQAZ01000006">
    <property type="protein sequence ID" value="KRN30652.1"/>
    <property type="molecule type" value="Genomic_DNA"/>
</dbReference>
<sequence length="440" mass="48202">MIVLLVAFGGWHVSHYRTHFLPGTKIAGVALGGQTVAAADKTLTQHFKTKTYSLVENKKTLAQFSGQKIGVEHHFTAELKQQMKQQKAWQLTGHVQAATTKDAVQFNQAALKQYCANLAAKLNVNRTKPRNATLVKKNNSYVTVKGQKGNTISPATLKTLIVAAVSQDKGKIAAKQAYAEPSVTTSSKSLTDAKQLLKDIQNEDAKYSIAGSTVTIPKADLYDWTTYTNDQVQLDQSKVKAYVAALGAKYSTYKRKMSFNSTKQGTVSVKAKTYGWSIKEGAETKGLTAEILKGKSFTRTPITEGVGYNNGEGIGNTYVEVDKKNQHEWYYKDGKLVMDSDVVTGKPGEDTPSGVFFIWNKQRNATLTGKNDDGSDYSSAVSYWMPIDYTGVGLHDSPWQPEYGGTWYKEHGSHGCVNNPPSFIAKLYPAVALDTPVVII</sequence>
<evidence type="ECO:0000259" key="7">
    <source>
        <dbReference type="PROSITE" id="PS52029"/>
    </source>
</evidence>
<dbReference type="Pfam" id="PF12229">
    <property type="entry name" value="PG_binding_4"/>
    <property type="match status" value="2"/>
</dbReference>
<evidence type="ECO:0000313" key="10">
    <source>
        <dbReference type="Proteomes" id="UP000051645"/>
    </source>
</evidence>
<keyword evidence="5 6" id="KW-0961">Cell wall biogenesis/degradation</keyword>
<dbReference type="UniPathway" id="UPA00219"/>
<accession>A0A0R2FNE5</accession>
<dbReference type="PANTHER" id="PTHR30582:SF33">
    <property type="entry name" value="EXPORTED PROTEIN"/>
    <property type="match status" value="1"/>
</dbReference>
<gene>
    <name evidence="8" type="ORF">IV38_GL001716</name>
    <name evidence="9" type="ORF">IV40_GL001839</name>
</gene>
<feature type="active site" description="Nucleophile" evidence="6">
    <location>
        <position position="416"/>
    </location>
</feature>
<evidence type="ECO:0000313" key="8">
    <source>
        <dbReference type="EMBL" id="KRN27877.1"/>
    </source>
</evidence>
<feature type="domain" description="L,D-TPase catalytic" evidence="7">
    <location>
        <begin position="317"/>
        <end position="440"/>
    </location>
</feature>
<dbReference type="InterPro" id="IPR038054">
    <property type="entry name" value="LD_TPept-like_central_sf"/>
</dbReference>
<keyword evidence="10" id="KW-1185">Reference proteome</keyword>
<evidence type="ECO:0000313" key="9">
    <source>
        <dbReference type="EMBL" id="KRN30652.1"/>
    </source>
</evidence>
<dbReference type="Proteomes" id="UP000051751">
    <property type="component" value="Unassembled WGS sequence"/>
</dbReference>
<dbReference type="GO" id="GO:0005576">
    <property type="term" value="C:extracellular region"/>
    <property type="evidence" value="ECO:0007669"/>
    <property type="project" value="TreeGrafter"/>
</dbReference>
<organism evidence="8 11">
    <name type="scientific">Lactobacillus selangorensis</name>
    <dbReference type="NCBI Taxonomy" id="81857"/>
    <lineage>
        <taxon>Bacteria</taxon>
        <taxon>Bacillati</taxon>
        <taxon>Bacillota</taxon>
        <taxon>Bacilli</taxon>
        <taxon>Lactobacillales</taxon>
        <taxon>Lactobacillaceae</taxon>
        <taxon>Lactobacillus</taxon>
    </lineage>
</organism>
<dbReference type="GO" id="GO:0018104">
    <property type="term" value="P:peptidoglycan-protein cross-linking"/>
    <property type="evidence" value="ECO:0007669"/>
    <property type="project" value="TreeGrafter"/>
</dbReference>
<dbReference type="GO" id="GO:0016740">
    <property type="term" value="F:transferase activity"/>
    <property type="evidence" value="ECO:0007669"/>
    <property type="project" value="UniProtKB-KW"/>
</dbReference>
<dbReference type="Pfam" id="PF03734">
    <property type="entry name" value="YkuD"/>
    <property type="match status" value="1"/>
</dbReference>
<keyword evidence="3 6" id="KW-0133">Cell shape</keyword>
<keyword evidence="4 6" id="KW-0573">Peptidoglycan synthesis</keyword>
<dbReference type="Gene3D" id="2.40.440.10">
    <property type="entry name" value="L,D-transpeptidase catalytic domain-like"/>
    <property type="match status" value="1"/>
</dbReference>
<dbReference type="GO" id="GO:0008360">
    <property type="term" value="P:regulation of cell shape"/>
    <property type="evidence" value="ECO:0007669"/>
    <property type="project" value="UniProtKB-UniRule"/>
</dbReference>
<dbReference type="SUPFAM" id="SSF141523">
    <property type="entry name" value="L,D-transpeptidase catalytic domain-like"/>
    <property type="match status" value="1"/>
</dbReference>
<proteinExistence type="predicted"/>
<dbReference type="SUPFAM" id="SSF143985">
    <property type="entry name" value="L,D-transpeptidase pre-catalytic domain-like"/>
    <property type="match status" value="1"/>
</dbReference>
<dbReference type="PANTHER" id="PTHR30582">
    <property type="entry name" value="L,D-TRANSPEPTIDASE"/>
    <property type="match status" value="1"/>
</dbReference>
<dbReference type="EMBL" id="JQAT01000005">
    <property type="protein sequence ID" value="KRN27877.1"/>
    <property type="molecule type" value="Genomic_DNA"/>
</dbReference>
<evidence type="ECO:0000313" key="11">
    <source>
        <dbReference type="Proteomes" id="UP000051751"/>
    </source>
</evidence>
<feature type="active site" description="Proton donor/acceptor" evidence="6">
    <location>
        <position position="395"/>
    </location>
</feature>
<evidence type="ECO:0000256" key="6">
    <source>
        <dbReference type="PROSITE-ProRule" id="PRU01373"/>
    </source>
</evidence>
<dbReference type="AlphaFoldDB" id="A0A0R2FNE5"/>
<reference evidence="10 11" key="1">
    <citation type="journal article" date="2015" name="Genome Announc.">
        <title>Expanding the biotechnology potential of lactobacilli through comparative genomics of 213 strains and associated genera.</title>
        <authorList>
            <person name="Sun Z."/>
            <person name="Harris H.M."/>
            <person name="McCann A."/>
            <person name="Guo C."/>
            <person name="Argimon S."/>
            <person name="Zhang W."/>
            <person name="Yang X."/>
            <person name="Jeffery I.B."/>
            <person name="Cooney J.C."/>
            <person name="Kagawa T.F."/>
            <person name="Liu W."/>
            <person name="Song Y."/>
            <person name="Salvetti E."/>
            <person name="Wrobel A."/>
            <person name="Rasinkangas P."/>
            <person name="Parkhill J."/>
            <person name="Rea M.C."/>
            <person name="O'Sullivan O."/>
            <person name="Ritari J."/>
            <person name="Douillard F.P."/>
            <person name="Paul Ross R."/>
            <person name="Yang R."/>
            <person name="Briner A.E."/>
            <person name="Felis G.E."/>
            <person name="de Vos W.M."/>
            <person name="Barrangou R."/>
            <person name="Klaenhammer T.R."/>
            <person name="Caufield P.W."/>
            <person name="Cui Y."/>
            <person name="Zhang H."/>
            <person name="O'Toole P.W."/>
        </authorList>
    </citation>
    <scope>NUCLEOTIDE SEQUENCE [LARGE SCALE GENOMIC DNA]</scope>
    <source>
        <strain evidence="8 11">ATCC BAA-66</strain>
        <strain evidence="9 10">DSM 13344</strain>
    </source>
</reference>
<name>A0A0R2FNE5_9LACO</name>
<comment type="pathway">
    <text evidence="1 6">Cell wall biogenesis; peptidoglycan biosynthesis.</text>
</comment>
<dbReference type="Gene3D" id="3.10.20.800">
    <property type="match status" value="1"/>
</dbReference>
<comment type="caution">
    <text evidence="8">The sequence shown here is derived from an EMBL/GenBank/DDBJ whole genome shotgun (WGS) entry which is preliminary data.</text>
</comment>
<dbReference type="PATRIC" id="fig|81857.3.peg.1733"/>
<dbReference type="InterPro" id="IPR005490">
    <property type="entry name" value="LD_TPept_cat_dom"/>
</dbReference>
<dbReference type="GO" id="GO:0071555">
    <property type="term" value="P:cell wall organization"/>
    <property type="evidence" value="ECO:0007669"/>
    <property type="project" value="UniProtKB-UniRule"/>
</dbReference>
<evidence type="ECO:0000256" key="2">
    <source>
        <dbReference type="ARBA" id="ARBA00022679"/>
    </source>
</evidence>
<keyword evidence="2" id="KW-0808">Transferase</keyword>
<evidence type="ECO:0000256" key="5">
    <source>
        <dbReference type="ARBA" id="ARBA00023316"/>
    </source>
</evidence>
<evidence type="ECO:0000256" key="4">
    <source>
        <dbReference type="ARBA" id="ARBA00022984"/>
    </source>
</evidence>
<dbReference type="InterPro" id="IPR050979">
    <property type="entry name" value="LD-transpeptidase"/>
</dbReference>
<dbReference type="Proteomes" id="UP000051645">
    <property type="component" value="Unassembled WGS sequence"/>
</dbReference>
<dbReference type="GO" id="GO:0071972">
    <property type="term" value="F:peptidoglycan L,D-transpeptidase activity"/>
    <property type="evidence" value="ECO:0007669"/>
    <property type="project" value="TreeGrafter"/>
</dbReference>
<evidence type="ECO:0000256" key="1">
    <source>
        <dbReference type="ARBA" id="ARBA00004752"/>
    </source>
</evidence>
<dbReference type="STRING" id="81857.IV38_GL001716"/>
<evidence type="ECO:0000256" key="3">
    <source>
        <dbReference type="ARBA" id="ARBA00022960"/>
    </source>
</evidence>